<dbReference type="FunFam" id="1.10.1000.11:FF:000002">
    <property type="entry name" value="Cytohesin 1"/>
    <property type="match status" value="1"/>
</dbReference>
<reference evidence="4" key="5">
    <citation type="submission" date="2020-05" db="EMBL/GenBank/DDBJ databases">
        <authorList>
            <person name="Rincon C."/>
            <person name="Sanders R I."/>
            <person name="Robbins C."/>
            <person name="Chaturvedi A."/>
        </authorList>
    </citation>
    <scope>NUCLEOTIDE SEQUENCE</scope>
    <source>
        <strain evidence="4">CHB12</strain>
    </source>
</reference>
<evidence type="ECO:0000259" key="3">
    <source>
        <dbReference type="PROSITE" id="PS50190"/>
    </source>
</evidence>
<reference evidence="6 7" key="3">
    <citation type="submission" date="2017-10" db="EMBL/GenBank/DDBJ databases">
        <title>Extensive intraspecific genome diversity in a model arbuscular mycorrhizal fungus.</title>
        <authorList>
            <person name="Chen E.C.H."/>
            <person name="Morin E."/>
            <person name="Baudet D."/>
            <person name="Noel J."/>
            <person name="Ndikumana S."/>
            <person name="Charron P."/>
            <person name="St-Onge C."/>
            <person name="Giorgi J."/>
            <person name="Grigoriev I.V."/>
            <person name="Roux C."/>
            <person name="Martin F.M."/>
            <person name="Corradi N."/>
        </authorList>
    </citation>
    <scope>NUCLEOTIDE SEQUENCE [LARGE SCALE GENOMIC DNA]</scope>
    <source>
        <strain evidence="6 7">A1</strain>
    </source>
</reference>
<dbReference type="VEuPathDB" id="FungiDB:RhiirFUN_006248"/>
<dbReference type="EMBL" id="LLXJ01000245">
    <property type="protein sequence ID" value="PKC12520.1"/>
    <property type="molecule type" value="Genomic_DNA"/>
</dbReference>
<feature type="region of interest" description="Disordered" evidence="1">
    <location>
        <begin position="65"/>
        <end position="86"/>
    </location>
</feature>
<evidence type="ECO:0000313" key="7">
    <source>
        <dbReference type="Proteomes" id="UP000232688"/>
    </source>
</evidence>
<name>A0A2I1EUA4_9GLOM</name>
<feature type="region of interest" description="Disordered" evidence="1">
    <location>
        <begin position="283"/>
        <end position="304"/>
    </location>
</feature>
<dbReference type="VEuPathDB" id="FungiDB:RhiirA1_501051"/>
<dbReference type="OrthoDB" id="430364at2759"/>
<feature type="compositionally biased region" description="Low complexity" evidence="1">
    <location>
        <begin position="203"/>
        <end position="220"/>
    </location>
</feature>
<dbReference type="Gene3D" id="2.30.29.30">
    <property type="entry name" value="Pleckstrin-homology domain (PH domain)/Phosphotyrosine-binding domain (PTB)"/>
    <property type="match status" value="1"/>
</dbReference>
<dbReference type="Proteomes" id="UP000232722">
    <property type="component" value="Unassembled WGS sequence"/>
</dbReference>
<dbReference type="PANTHER" id="PTHR10663">
    <property type="entry name" value="GUANYL-NUCLEOTIDE EXCHANGE FACTOR"/>
    <property type="match status" value="1"/>
</dbReference>
<reference evidence="6 7" key="4">
    <citation type="submission" date="2017-10" db="EMBL/GenBank/DDBJ databases">
        <title>Genome analyses suggest a sexual origin of heterokaryosis in a supposedly ancient asexual fungus.</title>
        <authorList>
            <person name="Corradi N."/>
            <person name="Sedzielewska K."/>
            <person name="Noel J."/>
            <person name="Charron P."/>
            <person name="Farinelli L."/>
            <person name="Marton T."/>
            <person name="Kruger M."/>
            <person name="Pelin A."/>
            <person name="Brachmann A."/>
            <person name="Corradi N."/>
        </authorList>
    </citation>
    <scope>NUCLEOTIDE SEQUENCE [LARGE SCALE GENOMIC DNA]</scope>
    <source>
        <strain evidence="6 7">A1</strain>
    </source>
</reference>
<dbReference type="InterPro" id="IPR035999">
    <property type="entry name" value="Sec7_dom_sf"/>
</dbReference>
<dbReference type="SUPFAM" id="SSF48425">
    <property type="entry name" value="Sec7 domain"/>
    <property type="match status" value="1"/>
</dbReference>
<evidence type="ECO:0000256" key="1">
    <source>
        <dbReference type="SAM" id="MobiDB-lite"/>
    </source>
</evidence>
<dbReference type="EMBL" id="CAGKOT010000016">
    <property type="protein sequence ID" value="CAB5361799.1"/>
    <property type="molecule type" value="Genomic_DNA"/>
</dbReference>
<evidence type="ECO:0000313" key="4">
    <source>
        <dbReference type="EMBL" id="CAB5361799.1"/>
    </source>
</evidence>
<dbReference type="Pfam" id="PF01369">
    <property type="entry name" value="Sec7"/>
    <property type="match status" value="1"/>
</dbReference>
<evidence type="ECO:0008006" key="9">
    <source>
        <dbReference type="Google" id="ProtNLM"/>
    </source>
</evidence>
<evidence type="ECO:0000313" key="8">
    <source>
        <dbReference type="Proteomes" id="UP000232722"/>
    </source>
</evidence>
<dbReference type="PROSITE" id="PS50003">
    <property type="entry name" value="PH_DOMAIN"/>
    <property type="match status" value="1"/>
</dbReference>
<feature type="compositionally biased region" description="Polar residues" evidence="1">
    <location>
        <begin position="283"/>
        <end position="293"/>
    </location>
</feature>
<dbReference type="GO" id="GO:0032012">
    <property type="term" value="P:regulation of ARF protein signal transduction"/>
    <property type="evidence" value="ECO:0007669"/>
    <property type="project" value="InterPro"/>
</dbReference>
<dbReference type="PANTHER" id="PTHR10663:SF405">
    <property type="entry name" value="ARF GUANINE NUCLEOTIDE EXCHANGE FACTOR SYT1"/>
    <property type="match status" value="1"/>
</dbReference>
<dbReference type="CDD" id="cd00171">
    <property type="entry name" value="Sec7"/>
    <property type="match status" value="1"/>
</dbReference>
<reference evidence="5 8" key="2">
    <citation type="submission" date="2017-09" db="EMBL/GenBank/DDBJ databases">
        <title>Extensive intraspecific genome diversity in a model arbuscular mycorrhizal fungus.</title>
        <authorList>
            <person name="Chen E.C."/>
            <person name="Morin E."/>
            <person name="Beaudet D."/>
            <person name="Noel J."/>
            <person name="Ndikumana S."/>
            <person name="Charron P."/>
            <person name="St-Onge C."/>
            <person name="Giorgi J."/>
            <person name="Grigoriev I.V."/>
            <person name="Roux C."/>
            <person name="Martin F.M."/>
            <person name="Corradi N."/>
        </authorList>
    </citation>
    <scope>NUCLEOTIDE SEQUENCE [LARGE SCALE GENOMIC DNA]</scope>
    <source>
        <strain evidence="5 8">A5</strain>
    </source>
</reference>
<dbReference type="Gene3D" id="1.10.1000.11">
    <property type="entry name" value="Arf Nucleotide-binding Site Opener,domain 2"/>
    <property type="match status" value="1"/>
</dbReference>
<feature type="compositionally biased region" description="Acidic residues" evidence="1">
    <location>
        <begin position="1000"/>
        <end position="1021"/>
    </location>
</feature>
<feature type="domain" description="PH" evidence="2">
    <location>
        <begin position="576"/>
        <end position="700"/>
    </location>
</feature>
<evidence type="ECO:0000313" key="5">
    <source>
        <dbReference type="EMBL" id="PKC12520.1"/>
    </source>
</evidence>
<dbReference type="InterPro" id="IPR001849">
    <property type="entry name" value="PH_domain"/>
</dbReference>
<protein>
    <recommendedName>
        <fullName evidence="9">Syt1p</fullName>
    </recommendedName>
</protein>
<dbReference type="PROSITE" id="PS50190">
    <property type="entry name" value="SEC7"/>
    <property type="match status" value="1"/>
</dbReference>
<feature type="compositionally biased region" description="Low complexity" evidence="1">
    <location>
        <begin position="897"/>
        <end position="918"/>
    </location>
</feature>
<feature type="region of interest" description="Disordered" evidence="1">
    <location>
        <begin position="192"/>
        <end position="251"/>
    </location>
</feature>
<organism evidence="5 8">
    <name type="scientific">Rhizophagus irregularis</name>
    <dbReference type="NCBI Taxonomy" id="588596"/>
    <lineage>
        <taxon>Eukaryota</taxon>
        <taxon>Fungi</taxon>
        <taxon>Fungi incertae sedis</taxon>
        <taxon>Mucoromycota</taxon>
        <taxon>Glomeromycotina</taxon>
        <taxon>Glomeromycetes</taxon>
        <taxon>Glomerales</taxon>
        <taxon>Glomeraceae</taxon>
        <taxon>Rhizophagus</taxon>
    </lineage>
</organism>
<evidence type="ECO:0000313" key="6">
    <source>
        <dbReference type="EMBL" id="PKC56352.1"/>
    </source>
</evidence>
<feature type="compositionally biased region" description="Polar residues" evidence="1">
    <location>
        <begin position="65"/>
        <end position="75"/>
    </location>
</feature>
<dbReference type="SMART" id="SM00233">
    <property type="entry name" value="PH"/>
    <property type="match status" value="1"/>
</dbReference>
<dbReference type="InterPro" id="IPR011993">
    <property type="entry name" value="PH-like_dom_sf"/>
</dbReference>
<evidence type="ECO:0000259" key="2">
    <source>
        <dbReference type="PROSITE" id="PS50003"/>
    </source>
</evidence>
<dbReference type="SMART" id="SM00222">
    <property type="entry name" value="Sec7"/>
    <property type="match status" value="1"/>
</dbReference>
<feature type="compositionally biased region" description="Polar residues" evidence="1">
    <location>
        <begin position="9"/>
        <end position="19"/>
    </location>
</feature>
<feature type="region of interest" description="Disordered" evidence="1">
    <location>
        <begin position="1"/>
        <end position="20"/>
    </location>
</feature>
<dbReference type="VEuPathDB" id="FungiDB:FUN_004096"/>
<dbReference type="InterPro" id="IPR000904">
    <property type="entry name" value="Sec7_dom"/>
</dbReference>
<dbReference type="Proteomes" id="UP000684084">
    <property type="component" value="Unassembled WGS sequence"/>
</dbReference>
<dbReference type="InterPro" id="IPR023394">
    <property type="entry name" value="Sec7_C_sf"/>
</dbReference>
<dbReference type="Pfam" id="PF00169">
    <property type="entry name" value="PH"/>
    <property type="match status" value="1"/>
</dbReference>
<reference evidence="5 8" key="1">
    <citation type="submission" date="2016-04" db="EMBL/GenBank/DDBJ databases">
        <title>Genome analyses suggest a sexual origin of heterokaryosis in a supposedly ancient asexual fungus.</title>
        <authorList>
            <person name="Ropars J."/>
            <person name="Sedzielewska K."/>
            <person name="Noel J."/>
            <person name="Charron P."/>
            <person name="Farinelli L."/>
            <person name="Marton T."/>
            <person name="Kruger M."/>
            <person name="Pelin A."/>
            <person name="Brachmann A."/>
            <person name="Corradi N."/>
        </authorList>
    </citation>
    <scope>NUCLEOTIDE SEQUENCE [LARGE SCALE GENOMIC DNA]</scope>
    <source>
        <strain evidence="5 8">A5</strain>
    </source>
</reference>
<dbReference type="SUPFAM" id="SSF50729">
    <property type="entry name" value="PH domain-like"/>
    <property type="match status" value="1"/>
</dbReference>
<comment type="caution">
    <text evidence="5">The sequence shown here is derived from an EMBL/GenBank/DDBJ whole genome shotgun (WGS) entry which is preliminary data.</text>
</comment>
<dbReference type="GO" id="GO:0005085">
    <property type="term" value="F:guanyl-nucleotide exchange factor activity"/>
    <property type="evidence" value="ECO:0007669"/>
    <property type="project" value="InterPro"/>
</dbReference>
<feature type="region of interest" description="Disordered" evidence="1">
    <location>
        <begin position="897"/>
        <end position="927"/>
    </location>
</feature>
<accession>A0A2I1EUA4</accession>
<feature type="domain" description="SEC7" evidence="3">
    <location>
        <begin position="280"/>
        <end position="447"/>
    </location>
</feature>
<proteinExistence type="predicted"/>
<dbReference type="EMBL" id="LLXH01002177">
    <property type="protein sequence ID" value="PKC56352.1"/>
    <property type="molecule type" value="Genomic_DNA"/>
</dbReference>
<gene>
    <name evidence="4" type="ORF">CHRIB12_LOCUS8858</name>
    <name evidence="6" type="ORF">RhiirA1_501051</name>
    <name evidence="5" type="ORF">RhiirA5_396853</name>
</gene>
<feature type="region of interest" description="Disordered" evidence="1">
    <location>
        <begin position="999"/>
        <end position="1021"/>
    </location>
</feature>
<dbReference type="Proteomes" id="UP000232688">
    <property type="component" value="Unassembled WGS sequence"/>
</dbReference>
<sequence length="1021" mass="115788">MFSGRKQLKQLNTTNKRNNSIIRSPIISPIPPSDNVAKLNTSFEDIVHSPPPPPYDAKLQSTTIRKFPSSSSTPESDPATKITRTTTTTTVTTVTKTTISAKNSPGQGPLYLDFGDFSLSPIEPNNNNNNNNNNIINNINGDDATPSQKITGPLVTFDNNISVNDPSSITIVSSKTSTDPVKVQQVEEIPPASIISPNPPNPTNSTTKMTKSTTTTTTTNDSQRIYPSLRPKLKGYQKVPHPQNSDPNSRKQNHYLKRIESAPVMPNLSDVFDDPLISTKSLSNLNNSDTKNTVPLDKSSSETPKQYLERMQNTLSKSKLATMLAKKSDSFHKAVLKEYMNAFDFEKDPIDIALRKFLMECHLPKETQQIDRVMEAFAKRYHDSNPDLFSTSDTPYVLAFSLLMLHTDAFNKNVKRKMSKEDFVKNTRIDGVPPEILEILFDNITFTQFIYADDDVDVNGQTILESQTDHKQSRIFNSSKEKRKSLRTKNDPYTVINTKIPTEFKPAIRHLVPVENPYSYMGTLPSLDIVNLHRAFASAHTIKVTGVQTRRNGETFNPTNTSMQPLDEEDGTFILKITKGGKLARKVDMVEGKKKGGLVRGWKQYGVILSGSQLMFFKDEAWFNSQMAEIYGPEKSKKPPTLRPDVILMTAESVAIYDKTYNKHPYVFRLVCPKGHQYLFQAENEDEMNDWITKINYAATFKSIGLKMRHINVQSRKEKKSPRNFFFNNKIGLKDDCNPNDANGRANVLRAKLDELQHKITALTSQLQADVRFRNNLFLMIPYKNTTRDRIIQLAVLVAQRLKQTCLDLSRLVCYHEILEKDLCGTVMDDGNYWQNRKTMYRLGESSMEPEPFGKDILEATLKVMEKTDPMADNNNNNNNNNNKKEKHSTMTLVPMSSNSSLSTMTTSSTVTDSSHTTPPRSPDNERTFSILSGGELEFKSFEEDSLFKEFKDDSSSIISLEFEDAQENFDEFDIEAYEEEYEKLRASGILNYEHSEIYYDNDDDDDDDDVFVDAEDWYSE</sequence>
<dbReference type="AlphaFoldDB" id="A0A2I1EUA4"/>